<feature type="signal peptide" evidence="4">
    <location>
        <begin position="1"/>
        <end position="28"/>
    </location>
</feature>
<dbReference type="PROSITE" id="PS51781">
    <property type="entry name" value="SH3B"/>
    <property type="match status" value="2"/>
</dbReference>
<keyword evidence="7" id="KW-1185">Reference proteome</keyword>
<dbReference type="Pfam" id="PF08239">
    <property type="entry name" value="SH3_3"/>
    <property type="match status" value="2"/>
</dbReference>
<dbReference type="Gene3D" id="2.30.30.40">
    <property type="entry name" value="SH3 Domains"/>
    <property type="match status" value="2"/>
</dbReference>
<keyword evidence="4" id="KW-0732">Signal</keyword>
<dbReference type="SMART" id="SM00287">
    <property type="entry name" value="SH3b"/>
    <property type="match status" value="2"/>
</dbReference>
<dbReference type="InterPro" id="IPR003646">
    <property type="entry name" value="SH3-like_bac-type"/>
</dbReference>
<dbReference type="InterPro" id="IPR050695">
    <property type="entry name" value="N-acetylmuramoyl_amidase_3"/>
</dbReference>
<dbReference type="SUPFAM" id="SSF53187">
    <property type="entry name" value="Zn-dependent exopeptidases"/>
    <property type="match status" value="1"/>
</dbReference>
<evidence type="ECO:0000256" key="3">
    <source>
        <dbReference type="SAM" id="MobiDB-lite"/>
    </source>
</evidence>
<organism evidence="6 7">
    <name type="scientific">Paenibacillus vulneris</name>
    <dbReference type="NCBI Taxonomy" id="1133364"/>
    <lineage>
        <taxon>Bacteria</taxon>
        <taxon>Bacillati</taxon>
        <taxon>Bacillota</taxon>
        <taxon>Bacilli</taxon>
        <taxon>Bacillales</taxon>
        <taxon>Paenibacillaceae</taxon>
        <taxon>Paenibacillus</taxon>
    </lineage>
</organism>
<dbReference type="EMBL" id="JBHTLU010000031">
    <property type="protein sequence ID" value="MFD1222490.1"/>
    <property type="molecule type" value="Genomic_DNA"/>
</dbReference>
<evidence type="ECO:0000313" key="7">
    <source>
        <dbReference type="Proteomes" id="UP001597180"/>
    </source>
</evidence>
<name>A0ABW3USA0_9BACL</name>
<gene>
    <name evidence="6" type="ORF">ACFQ4B_20440</name>
</gene>
<dbReference type="GO" id="GO:0008745">
    <property type="term" value="F:N-acetylmuramoyl-L-alanine amidase activity"/>
    <property type="evidence" value="ECO:0007669"/>
    <property type="project" value="UniProtKB-EC"/>
</dbReference>
<keyword evidence="2" id="KW-0961">Cell wall biogenesis/degradation</keyword>
<dbReference type="InterPro" id="IPR002508">
    <property type="entry name" value="MurNAc-LAA_cat"/>
</dbReference>
<reference evidence="7" key="1">
    <citation type="journal article" date="2019" name="Int. J. Syst. Evol. Microbiol.">
        <title>The Global Catalogue of Microorganisms (GCM) 10K type strain sequencing project: providing services to taxonomists for standard genome sequencing and annotation.</title>
        <authorList>
            <consortium name="The Broad Institute Genomics Platform"/>
            <consortium name="The Broad Institute Genome Sequencing Center for Infectious Disease"/>
            <person name="Wu L."/>
            <person name="Ma J."/>
        </authorList>
    </citation>
    <scope>NUCLEOTIDE SEQUENCE [LARGE SCALE GENOMIC DNA]</scope>
    <source>
        <strain evidence="7">CCUG 53270</strain>
    </source>
</reference>
<dbReference type="Pfam" id="PF01520">
    <property type="entry name" value="Amidase_3"/>
    <property type="match status" value="1"/>
</dbReference>
<dbReference type="EC" id="3.5.1.28" evidence="6"/>
<dbReference type="Proteomes" id="UP001597180">
    <property type="component" value="Unassembled WGS sequence"/>
</dbReference>
<dbReference type="CDD" id="cd02696">
    <property type="entry name" value="MurNAc-LAA"/>
    <property type="match status" value="1"/>
</dbReference>
<feature type="domain" description="SH3b" evidence="5">
    <location>
        <begin position="31"/>
        <end position="93"/>
    </location>
</feature>
<evidence type="ECO:0000256" key="1">
    <source>
        <dbReference type="ARBA" id="ARBA00022801"/>
    </source>
</evidence>
<comment type="caution">
    <text evidence="6">The sequence shown here is derived from an EMBL/GenBank/DDBJ whole genome shotgun (WGS) entry which is preliminary data.</text>
</comment>
<accession>A0ABW3USA0</accession>
<dbReference type="Gene3D" id="3.40.630.40">
    <property type="entry name" value="Zn-dependent exopeptidases"/>
    <property type="match status" value="1"/>
</dbReference>
<sequence length="368" mass="39212">MKLQPLKKAIVTILAFGLLASPAINVEAAANSNAIVTATSLYVRSKPDIQSSIVGSLKQNTVVVTSQESYGWIKIKAGSLNGWVAGQYLKMQNGIPSDKLTSTSTKSSDAAKKGTVTVLADSLHMRKGPGTQHAVVSVLSSGHSLSVLDSSQDWVQVRTAEGATGWVMGKYVGKASANNVSVSSNSPGLKGKRIVVDPGHGGGDTGTQGKKYGTNEKSLNLSTARYLADQLRKAGAQVTMTRTRDEENPNLSARVSVSEKNRADAFVSIHYNSSPKANSGTLTFFYSSSKDMPLARKIEARLDRALDLKSNGISYGNYHVLRENAQPSVLVELGFLSNAKDEQLVRTAAYQKKAADAIVNGLQDYFNG</sequence>
<dbReference type="PANTHER" id="PTHR30404">
    <property type="entry name" value="N-ACETYLMURAMOYL-L-ALANINE AMIDASE"/>
    <property type="match status" value="1"/>
</dbReference>
<feature type="chain" id="PRO_5045890194" evidence="4">
    <location>
        <begin position="29"/>
        <end position="368"/>
    </location>
</feature>
<feature type="domain" description="SH3b" evidence="5">
    <location>
        <begin position="111"/>
        <end position="176"/>
    </location>
</feature>
<evidence type="ECO:0000256" key="2">
    <source>
        <dbReference type="ARBA" id="ARBA00023316"/>
    </source>
</evidence>
<protein>
    <submittedName>
        <fullName evidence="6">N-acetylmuramoyl-L-alanine amidase</fullName>
        <ecNumber evidence="6">3.5.1.28</ecNumber>
    </submittedName>
</protein>
<proteinExistence type="predicted"/>
<evidence type="ECO:0000256" key="4">
    <source>
        <dbReference type="SAM" id="SignalP"/>
    </source>
</evidence>
<dbReference type="PANTHER" id="PTHR30404:SF0">
    <property type="entry name" value="N-ACETYLMURAMOYL-L-ALANINE AMIDASE AMIC"/>
    <property type="match status" value="1"/>
</dbReference>
<evidence type="ECO:0000313" key="6">
    <source>
        <dbReference type="EMBL" id="MFD1222490.1"/>
    </source>
</evidence>
<feature type="region of interest" description="Disordered" evidence="3">
    <location>
        <begin position="181"/>
        <end position="215"/>
    </location>
</feature>
<dbReference type="RefSeq" id="WP_345588063.1">
    <property type="nucleotide sequence ID" value="NZ_BAABJG010000015.1"/>
</dbReference>
<keyword evidence="1 6" id="KW-0378">Hydrolase</keyword>
<dbReference type="SMART" id="SM00646">
    <property type="entry name" value="Ami_3"/>
    <property type="match status" value="1"/>
</dbReference>
<evidence type="ECO:0000259" key="5">
    <source>
        <dbReference type="PROSITE" id="PS51781"/>
    </source>
</evidence>